<reference evidence="1 2" key="1">
    <citation type="submission" date="2014-04" db="EMBL/GenBank/DDBJ databases">
        <authorList>
            <consortium name="DOE Joint Genome Institute"/>
            <person name="Kuo A."/>
            <person name="Ruytinx J."/>
            <person name="Rineau F."/>
            <person name="Colpaert J."/>
            <person name="Kohler A."/>
            <person name="Nagy L.G."/>
            <person name="Floudas D."/>
            <person name="Copeland A."/>
            <person name="Barry K.W."/>
            <person name="Cichocki N."/>
            <person name="Veneault-Fourrey C."/>
            <person name="LaButti K."/>
            <person name="Lindquist E.A."/>
            <person name="Lipzen A."/>
            <person name="Lundell T."/>
            <person name="Morin E."/>
            <person name="Murat C."/>
            <person name="Sun H."/>
            <person name="Tunlid A."/>
            <person name="Henrissat B."/>
            <person name="Grigoriev I.V."/>
            <person name="Hibbett D.S."/>
            <person name="Martin F."/>
            <person name="Nordberg H.P."/>
            <person name="Cantor M.N."/>
            <person name="Hua S.X."/>
        </authorList>
    </citation>
    <scope>NUCLEOTIDE SEQUENCE [LARGE SCALE GENOMIC DNA]</scope>
    <source>
        <strain evidence="1 2">UH-Slu-Lm8-n1</strain>
    </source>
</reference>
<dbReference type="AlphaFoldDB" id="A0A0C9Z2Q0"/>
<reference evidence="2" key="2">
    <citation type="submission" date="2015-01" db="EMBL/GenBank/DDBJ databases">
        <title>Evolutionary Origins and Diversification of the Mycorrhizal Mutualists.</title>
        <authorList>
            <consortium name="DOE Joint Genome Institute"/>
            <consortium name="Mycorrhizal Genomics Consortium"/>
            <person name="Kohler A."/>
            <person name="Kuo A."/>
            <person name="Nagy L.G."/>
            <person name="Floudas D."/>
            <person name="Copeland A."/>
            <person name="Barry K.W."/>
            <person name="Cichocki N."/>
            <person name="Veneault-Fourrey C."/>
            <person name="LaButti K."/>
            <person name="Lindquist E.A."/>
            <person name="Lipzen A."/>
            <person name="Lundell T."/>
            <person name="Morin E."/>
            <person name="Murat C."/>
            <person name="Riley R."/>
            <person name="Ohm R."/>
            <person name="Sun H."/>
            <person name="Tunlid A."/>
            <person name="Henrissat B."/>
            <person name="Grigoriev I.V."/>
            <person name="Hibbett D.S."/>
            <person name="Martin F."/>
        </authorList>
    </citation>
    <scope>NUCLEOTIDE SEQUENCE [LARGE SCALE GENOMIC DNA]</scope>
    <source>
        <strain evidence="2">UH-Slu-Lm8-n1</strain>
    </source>
</reference>
<keyword evidence="2" id="KW-1185">Reference proteome</keyword>
<protein>
    <submittedName>
        <fullName evidence="1">Uncharacterized protein</fullName>
    </submittedName>
</protein>
<dbReference type="Gene3D" id="3.40.50.1010">
    <property type="entry name" value="5'-nuclease"/>
    <property type="match status" value="1"/>
</dbReference>
<dbReference type="STRING" id="930992.A0A0C9Z2Q0"/>
<dbReference type="Proteomes" id="UP000054485">
    <property type="component" value="Unassembled WGS sequence"/>
</dbReference>
<sequence length="192" mass="21242">MTGTMADLWKLRSPVAERETLTKFALEEFKGHVHDKDGLSMMAIGVDSRSWLHAVCTLQYFPFEQSSENPELRRTLMYALVALANAPLHAHFVFDGVDRPLILTVPPWIVGCLQELLQIFGFTVNANKIWAALTEDGNIFAFGAKRVIRPVVMIGSEIRVDLYLNPAAASSDDGPCCPGFISTQPSLTYRGA</sequence>
<name>A0A0C9Z2Q0_9AGAM</name>
<dbReference type="EMBL" id="KN836699">
    <property type="protein sequence ID" value="KIK31735.1"/>
    <property type="molecule type" value="Genomic_DNA"/>
</dbReference>
<dbReference type="HOGENOM" id="CLU_1416030_0_0_1"/>
<accession>A0A0C9Z2Q0</accession>
<evidence type="ECO:0000313" key="1">
    <source>
        <dbReference type="EMBL" id="KIK31735.1"/>
    </source>
</evidence>
<dbReference type="SUPFAM" id="SSF88723">
    <property type="entry name" value="PIN domain-like"/>
    <property type="match status" value="1"/>
</dbReference>
<dbReference type="OrthoDB" id="2667281at2759"/>
<dbReference type="InterPro" id="IPR029060">
    <property type="entry name" value="PIN-like_dom_sf"/>
</dbReference>
<evidence type="ECO:0000313" key="2">
    <source>
        <dbReference type="Proteomes" id="UP000054485"/>
    </source>
</evidence>
<organism evidence="1 2">
    <name type="scientific">Suillus luteus UH-Slu-Lm8-n1</name>
    <dbReference type="NCBI Taxonomy" id="930992"/>
    <lineage>
        <taxon>Eukaryota</taxon>
        <taxon>Fungi</taxon>
        <taxon>Dikarya</taxon>
        <taxon>Basidiomycota</taxon>
        <taxon>Agaricomycotina</taxon>
        <taxon>Agaricomycetes</taxon>
        <taxon>Agaricomycetidae</taxon>
        <taxon>Boletales</taxon>
        <taxon>Suillineae</taxon>
        <taxon>Suillaceae</taxon>
        <taxon>Suillus</taxon>
    </lineage>
</organism>
<gene>
    <name evidence="1" type="ORF">CY34DRAFT_111257</name>
</gene>
<dbReference type="InParanoid" id="A0A0C9Z2Q0"/>
<proteinExistence type="predicted"/>